<dbReference type="PROSITE" id="PS50249">
    <property type="entry name" value="MPN"/>
    <property type="match status" value="1"/>
</dbReference>
<dbReference type="OrthoDB" id="9804482at2"/>
<dbReference type="Pfam" id="PF04002">
    <property type="entry name" value="RadC"/>
    <property type="match status" value="1"/>
</dbReference>
<dbReference type="PROSITE" id="PS01302">
    <property type="entry name" value="UPF0758"/>
    <property type="match status" value="1"/>
</dbReference>
<evidence type="ECO:0000256" key="1">
    <source>
        <dbReference type="ARBA" id="ARBA00022670"/>
    </source>
</evidence>
<dbReference type="InterPro" id="IPR025657">
    <property type="entry name" value="RadC_JAB"/>
</dbReference>
<keyword evidence="2" id="KW-0479">Metal-binding</keyword>
<dbReference type="InterPro" id="IPR001405">
    <property type="entry name" value="UPF0758"/>
</dbReference>
<dbReference type="InterPro" id="IPR037518">
    <property type="entry name" value="MPN"/>
</dbReference>
<dbReference type="RefSeq" id="WP_123128149.1">
    <property type="nucleotide sequence ID" value="NZ_RJJD01000013.1"/>
</dbReference>
<dbReference type="GO" id="GO:0006508">
    <property type="term" value="P:proteolysis"/>
    <property type="evidence" value="ECO:0007669"/>
    <property type="project" value="UniProtKB-KW"/>
</dbReference>
<dbReference type="EMBL" id="RJJD01000013">
    <property type="protein sequence ID" value="RNI24061.1"/>
    <property type="molecule type" value="Genomic_DNA"/>
</dbReference>
<dbReference type="Proteomes" id="UP000272117">
    <property type="component" value="Unassembled WGS sequence"/>
</dbReference>
<evidence type="ECO:0000313" key="8">
    <source>
        <dbReference type="Proteomes" id="UP000272117"/>
    </source>
</evidence>
<evidence type="ECO:0000259" key="6">
    <source>
        <dbReference type="PROSITE" id="PS50249"/>
    </source>
</evidence>
<dbReference type="CDD" id="cd08071">
    <property type="entry name" value="MPN_DUF2466"/>
    <property type="match status" value="1"/>
</dbReference>
<dbReference type="PANTHER" id="PTHR30471:SF3">
    <property type="entry name" value="UPF0758 PROTEIN YEES-RELATED"/>
    <property type="match status" value="1"/>
</dbReference>
<name>A0A3M9MES2_9BACT</name>
<keyword evidence="5" id="KW-0482">Metalloprotease</keyword>
<keyword evidence="1" id="KW-0645">Protease</keyword>
<sequence>MQLSLLTEFDRDKGKGLCALKNELVGVPQIELSYRVGRPITELRRITCSEDCAAAFRQNWETDKIEFVEQFKVLLLNRNNRVLAEYGVSTGGVSGTVVDIKLILAAALLSCASAIILGHNHPSGNTQPSAADKTMTKRVKEAAAHMDIAVLDHIILTLDAFYSFADDGEL</sequence>
<evidence type="ECO:0000256" key="4">
    <source>
        <dbReference type="ARBA" id="ARBA00022833"/>
    </source>
</evidence>
<organism evidence="7 8">
    <name type="scientific">Rufibacter latericius</name>
    <dbReference type="NCBI Taxonomy" id="2487040"/>
    <lineage>
        <taxon>Bacteria</taxon>
        <taxon>Pseudomonadati</taxon>
        <taxon>Bacteroidota</taxon>
        <taxon>Cytophagia</taxon>
        <taxon>Cytophagales</taxon>
        <taxon>Hymenobacteraceae</taxon>
        <taxon>Rufibacter</taxon>
    </lineage>
</organism>
<evidence type="ECO:0000313" key="7">
    <source>
        <dbReference type="EMBL" id="RNI24061.1"/>
    </source>
</evidence>
<keyword evidence="8" id="KW-1185">Reference proteome</keyword>
<evidence type="ECO:0000256" key="3">
    <source>
        <dbReference type="ARBA" id="ARBA00022801"/>
    </source>
</evidence>
<dbReference type="GO" id="GO:0008237">
    <property type="term" value="F:metallopeptidase activity"/>
    <property type="evidence" value="ECO:0007669"/>
    <property type="project" value="UniProtKB-KW"/>
</dbReference>
<reference evidence="7 8" key="1">
    <citation type="submission" date="2018-11" db="EMBL/GenBank/DDBJ databases">
        <title>Rufibacter latericius sp. nov., isolated from water in Baiyang Lake.</title>
        <authorList>
            <person name="Yang Y."/>
        </authorList>
    </citation>
    <scope>NUCLEOTIDE SEQUENCE [LARGE SCALE GENOMIC DNA]</scope>
    <source>
        <strain evidence="7 8">R-22-1c-1</strain>
    </source>
</reference>
<comment type="caution">
    <text evidence="7">The sequence shown here is derived from an EMBL/GenBank/DDBJ whole genome shotgun (WGS) entry which is preliminary data.</text>
</comment>
<dbReference type="PANTHER" id="PTHR30471">
    <property type="entry name" value="DNA REPAIR PROTEIN RADC"/>
    <property type="match status" value="1"/>
</dbReference>
<protein>
    <submittedName>
        <fullName evidence="7">DNA repair protein</fullName>
    </submittedName>
</protein>
<evidence type="ECO:0000256" key="2">
    <source>
        <dbReference type="ARBA" id="ARBA00022723"/>
    </source>
</evidence>
<dbReference type="InterPro" id="IPR020891">
    <property type="entry name" value="UPF0758_CS"/>
</dbReference>
<proteinExistence type="predicted"/>
<accession>A0A3M9MES2</accession>
<dbReference type="GO" id="GO:0046872">
    <property type="term" value="F:metal ion binding"/>
    <property type="evidence" value="ECO:0007669"/>
    <property type="project" value="UniProtKB-KW"/>
</dbReference>
<keyword evidence="4" id="KW-0862">Zinc</keyword>
<dbReference type="AlphaFoldDB" id="A0A3M9MES2"/>
<evidence type="ECO:0000256" key="5">
    <source>
        <dbReference type="ARBA" id="ARBA00023049"/>
    </source>
</evidence>
<keyword evidence="3" id="KW-0378">Hydrolase</keyword>
<feature type="domain" description="MPN" evidence="6">
    <location>
        <begin position="45"/>
        <end position="170"/>
    </location>
</feature>
<dbReference type="Gene3D" id="3.40.140.10">
    <property type="entry name" value="Cytidine Deaminase, domain 2"/>
    <property type="match status" value="1"/>
</dbReference>
<gene>
    <name evidence="7" type="ORF">EFB08_16925</name>
</gene>